<dbReference type="EMBL" id="CM016762">
    <property type="protein sequence ID" value="TMS39083.1"/>
    <property type="molecule type" value="Genomic_DNA"/>
</dbReference>
<evidence type="ECO:0000313" key="4">
    <source>
        <dbReference type="Proteomes" id="UP000298663"/>
    </source>
</evidence>
<evidence type="ECO:0000259" key="2">
    <source>
        <dbReference type="Pfam" id="PF00567"/>
    </source>
</evidence>
<gene>
    <name evidence="3" type="ORF">L596_005663</name>
</gene>
<dbReference type="SUPFAM" id="SSF63748">
    <property type="entry name" value="Tudor/PWWP/MBT"/>
    <property type="match status" value="1"/>
</dbReference>
<dbReference type="Proteomes" id="UP000298663">
    <property type="component" value="Chromosome X"/>
</dbReference>
<protein>
    <recommendedName>
        <fullName evidence="2">Tudor domain-containing protein</fullName>
    </recommendedName>
</protein>
<proteinExistence type="predicted"/>
<evidence type="ECO:0000256" key="1">
    <source>
        <dbReference type="SAM" id="MobiDB-lite"/>
    </source>
</evidence>
<dbReference type="InterPro" id="IPR002999">
    <property type="entry name" value="Tudor"/>
</dbReference>
<organism evidence="3 4">
    <name type="scientific">Steinernema carpocapsae</name>
    <name type="common">Entomopathogenic nematode</name>
    <dbReference type="NCBI Taxonomy" id="34508"/>
    <lineage>
        <taxon>Eukaryota</taxon>
        <taxon>Metazoa</taxon>
        <taxon>Ecdysozoa</taxon>
        <taxon>Nematoda</taxon>
        <taxon>Chromadorea</taxon>
        <taxon>Rhabditida</taxon>
        <taxon>Tylenchina</taxon>
        <taxon>Panagrolaimomorpha</taxon>
        <taxon>Strongyloidoidea</taxon>
        <taxon>Steinernematidae</taxon>
        <taxon>Steinernema</taxon>
    </lineage>
</organism>
<sequence>MVSVFGIRLGSKSSKKSSRIPRNMDPIIGRQENLISTIPTNIEVKGERLYYSMEGFQPLSVHFYNDLHMKYDVSDIQFLEAAYVMVKFEVIDRIEKGDLATHIAAAVKSREEEELPRVGPNAKAVLVMDGGKFYRGKLLPIPGRQGRLQVFLVDEGRIVNARATRIWDITNHEAARVPIQMFPLCLPSYGLRAPRNLTTRIKSYKGASVTIYREQNLENPDNLVLHPKLMLQGDGTKQTDLLDLYEQE</sequence>
<feature type="region of interest" description="Disordered" evidence="1">
    <location>
        <begin position="1"/>
        <end position="23"/>
    </location>
</feature>
<evidence type="ECO:0000313" key="3">
    <source>
        <dbReference type="EMBL" id="TMS39083.1"/>
    </source>
</evidence>
<feature type="domain" description="Tudor" evidence="2">
    <location>
        <begin position="108"/>
        <end position="187"/>
    </location>
</feature>
<keyword evidence="4" id="KW-1185">Reference proteome</keyword>
<reference evidence="3 4" key="1">
    <citation type="journal article" date="2015" name="Genome Biol.">
        <title>Comparative genomics of Steinernema reveals deeply conserved gene regulatory networks.</title>
        <authorList>
            <person name="Dillman A.R."/>
            <person name="Macchietto M."/>
            <person name="Porter C.F."/>
            <person name="Rogers A."/>
            <person name="Williams B."/>
            <person name="Antoshechkin I."/>
            <person name="Lee M.M."/>
            <person name="Goodwin Z."/>
            <person name="Lu X."/>
            <person name="Lewis E.E."/>
            <person name="Goodrich-Blair H."/>
            <person name="Stock S.P."/>
            <person name="Adams B.J."/>
            <person name="Sternberg P.W."/>
            <person name="Mortazavi A."/>
        </authorList>
    </citation>
    <scope>NUCLEOTIDE SEQUENCE [LARGE SCALE GENOMIC DNA]</scope>
    <source>
        <strain evidence="3 4">ALL</strain>
    </source>
</reference>
<dbReference type="Pfam" id="PF00567">
    <property type="entry name" value="TUDOR"/>
    <property type="match status" value="1"/>
</dbReference>
<dbReference type="EMBL" id="AZBU02000001">
    <property type="protein sequence ID" value="TMS39083.1"/>
    <property type="molecule type" value="Genomic_DNA"/>
</dbReference>
<dbReference type="AlphaFoldDB" id="A0A4V6I8R7"/>
<comment type="caution">
    <text evidence="3">The sequence shown here is derived from an EMBL/GenBank/DDBJ whole genome shotgun (WGS) entry which is preliminary data.</text>
</comment>
<accession>A0A4V6I8R7</accession>
<name>A0A4V6I8R7_STECR</name>
<reference evidence="3 4" key="2">
    <citation type="journal article" date="2019" name="G3 (Bethesda)">
        <title>Hybrid Assembly of the Genome of the Entomopathogenic Nematode Steinernema carpocapsae Identifies the X-Chromosome.</title>
        <authorList>
            <person name="Serra L."/>
            <person name="Macchietto M."/>
            <person name="Macias-Munoz A."/>
            <person name="McGill C.J."/>
            <person name="Rodriguez I.M."/>
            <person name="Rodriguez B."/>
            <person name="Murad R."/>
            <person name="Mortazavi A."/>
        </authorList>
    </citation>
    <scope>NUCLEOTIDE SEQUENCE [LARGE SCALE GENOMIC DNA]</scope>
    <source>
        <strain evidence="3 4">ALL</strain>
    </source>
</reference>